<protein>
    <recommendedName>
        <fullName evidence="3">DUF7136 domain-containing protein</fullName>
    </recommendedName>
</protein>
<sequence>MRPLSLGWLLTSILPLTTALPNSTTEVDLIFPRPDNTYAPTPSGLPVLISLHNPTAANHFGWTFRWGVYKQPHPDIAHRLPLNTISAAIGNDTTWPDNPHLITDATGKPLEPGTYTFHWNLRGSHWCEFLPGSAEYSDELFLTNGSFSFTVASGAPTPTFTGTCPTALGVVDYVSTTVYRGLPWDEEHGDPATQTLTCAVTRSVSVTAEPCLATVDAAQETSVSKRMGWGEYATAAASATGTGSFGSGRGVVVPFLSWVFVGIGVVLVIS</sequence>
<accession>A0A9P6LH62</accession>
<reference evidence="4" key="2">
    <citation type="submission" date="2020-11" db="EMBL/GenBank/DDBJ databases">
        <title>Whole genome sequencing of Colletotrichum sp.</title>
        <authorList>
            <person name="Li H."/>
        </authorList>
    </citation>
    <scope>NUCLEOTIDE SEQUENCE</scope>
    <source>
        <strain evidence="4">CkLH20</strain>
    </source>
</reference>
<dbReference type="Pfam" id="PF23584">
    <property type="entry name" value="DUF7136"/>
    <property type="match status" value="1"/>
</dbReference>
<comment type="caution">
    <text evidence="4">The sequence shown here is derived from an EMBL/GenBank/DDBJ whole genome shotgun (WGS) entry which is preliminary data.</text>
</comment>
<dbReference type="AlphaFoldDB" id="A0A9P6LH62"/>
<dbReference type="RefSeq" id="XP_038742357.1">
    <property type="nucleotide sequence ID" value="XM_038892474.1"/>
</dbReference>
<keyword evidence="1" id="KW-0812">Transmembrane</keyword>
<reference evidence="4" key="1">
    <citation type="submission" date="2020-03" db="EMBL/GenBank/DDBJ databases">
        <authorList>
            <person name="He L."/>
        </authorList>
    </citation>
    <scope>NUCLEOTIDE SEQUENCE</scope>
    <source>
        <strain evidence="4">CkLH20</strain>
    </source>
</reference>
<feature type="chain" id="PRO_5040488318" description="DUF7136 domain-containing protein" evidence="2">
    <location>
        <begin position="20"/>
        <end position="270"/>
    </location>
</feature>
<keyword evidence="5" id="KW-1185">Reference proteome</keyword>
<name>A0A9P6LH62_9PEZI</name>
<dbReference type="InterPro" id="IPR055560">
    <property type="entry name" value="DUF7136"/>
</dbReference>
<gene>
    <name evidence="4" type="ORF">CkaCkLH20_09759</name>
</gene>
<keyword evidence="1" id="KW-0472">Membrane</keyword>
<evidence type="ECO:0000256" key="2">
    <source>
        <dbReference type="SAM" id="SignalP"/>
    </source>
</evidence>
<feature type="domain" description="DUF7136" evidence="3">
    <location>
        <begin position="23"/>
        <end position="238"/>
    </location>
</feature>
<evidence type="ECO:0000313" key="5">
    <source>
        <dbReference type="Proteomes" id="UP000781932"/>
    </source>
</evidence>
<dbReference type="GeneID" id="62165548"/>
<organism evidence="4 5">
    <name type="scientific">Colletotrichum karsti</name>
    <dbReference type="NCBI Taxonomy" id="1095194"/>
    <lineage>
        <taxon>Eukaryota</taxon>
        <taxon>Fungi</taxon>
        <taxon>Dikarya</taxon>
        <taxon>Ascomycota</taxon>
        <taxon>Pezizomycotina</taxon>
        <taxon>Sordariomycetes</taxon>
        <taxon>Hypocreomycetidae</taxon>
        <taxon>Glomerellales</taxon>
        <taxon>Glomerellaceae</taxon>
        <taxon>Colletotrichum</taxon>
        <taxon>Colletotrichum boninense species complex</taxon>
    </lineage>
</organism>
<keyword evidence="1" id="KW-1133">Transmembrane helix</keyword>
<dbReference type="EMBL" id="JAATWM020000035">
    <property type="protein sequence ID" value="KAF9872896.1"/>
    <property type="molecule type" value="Genomic_DNA"/>
</dbReference>
<dbReference type="Proteomes" id="UP000781932">
    <property type="component" value="Unassembled WGS sequence"/>
</dbReference>
<dbReference type="OrthoDB" id="4490227at2759"/>
<keyword evidence="2" id="KW-0732">Signal</keyword>
<evidence type="ECO:0000313" key="4">
    <source>
        <dbReference type="EMBL" id="KAF9872896.1"/>
    </source>
</evidence>
<evidence type="ECO:0000256" key="1">
    <source>
        <dbReference type="SAM" id="Phobius"/>
    </source>
</evidence>
<proteinExistence type="predicted"/>
<evidence type="ECO:0000259" key="3">
    <source>
        <dbReference type="Pfam" id="PF23584"/>
    </source>
</evidence>
<feature type="signal peptide" evidence="2">
    <location>
        <begin position="1"/>
        <end position="19"/>
    </location>
</feature>
<feature type="transmembrane region" description="Helical" evidence="1">
    <location>
        <begin position="251"/>
        <end position="269"/>
    </location>
</feature>